<reference evidence="2 3" key="1">
    <citation type="submission" date="2012-05" db="EMBL/GenBank/DDBJ databases">
        <title>Recombination and specialization in a pathogen metapopulation.</title>
        <authorList>
            <person name="Gardiner A."/>
            <person name="Kemen E."/>
            <person name="Schultz-Larsen T."/>
            <person name="MacLean D."/>
            <person name="Van Oosterhout C."/>
            <person name="Jones J.D.G."/>
        </authorList>
    </citation>
    <scope>NUCLEOTIDE SEQUENCE [LARGE SCALE GENOMIC DNA]</scope>
    <source>
        <strain evidence="2 3">Ac Nc2</strain>
    </source>
</reference>
<organism evidence="2 3">
    <name type="scientific">Albugo candida</name>
    <dbReference type="NCBI Taxonomy" id="65357"/>
    <lineage>
        <taxon>Eukaryota</taxon>
        <taxon>Sar</taxon>
        <taxon>Stramenopiles</taxon>
        <taxon>Oomycota</taxon>
        <taxon>Peronosporomycetes</taxon>
        <taxon>Albuginales</taxon>
        <taxon>Albuginaceae</taxon>
        <taxon>Albugo</taxon>
    </lineage>
</organism>
<feature type="non-terminal residue" evidence="2">
    <location>
        <position position="1"/>
    </location>
</feature>
<sequence length="458" mass="51781">ISTTLADKYTRITRCRSCLQRLMPTATFSFGYGDGLYRTATRYDALLMYAEITDDIPYQCVERICMFDGLTCFSTKAIAIINVDNKNLETVIKGLPPSFTIRVPVPEQARPTFSKMKQEARIIRLFGVDLVTDKSRSESSSAPKRARLFDSDLNHNTDNDQTGDASTSPENAFNSVGISEHGIDERKTHCLLFTKILPEASFLVCLQCLDPGEEDERYLVAFLPRTDRQWAFRYTSTETPAGTMKKCGTLCGDITWGSPAHCLAAHINYITTSSLSPATDHYSAVKVEYQKVYKQSCLECVRFVIKPIVEHNEDDDVHSIFAVYEKVVELERNHLLARCKNSGYCLDVEDDPFQLGKSLSEFRSNVPLKRGSEDSFTERESTTPYSCLHFTKRGNVAFRKCRSCIRQSKLYKTPKNGYRETSHDVSGLMFSAEVLRVQEIAITCYRTCVGSRSSQTYV</sequence>
<dbReference type="InParanoid" id="A0A024GUR4"/>
<protein>
    <submittedName>
        <fullName evidence="2">Uncharacterized protein</fullName>
    </submittedName>
</protein>
<feature type="compositionally biased region" description="Polar residues" evidence="1">
    <location>
        <begin position="159"/>
        <end position="175"/>
    </location>
</feature>
<gene>
    <name evidence="2" type="ORF">BN9_129440</name>
</gene>
<evidence type="ECO:0000256" key="1">
    <source>
        <dbReference type="SAM" id="MobiDB-lite"/>
    </source>
</evidence>
<proteinExistence type="predicted"/>
<comment type="caution">
    <text evidence="2">The sequence shown here is derived from an EMBL/GenBank/DDBJ whole genome shotgun (WGS) entry which is preliminary data.</text>
</comment>
<evidence type="ECO:0000313" key="3">
    <source>
        <dbReference type="Proteomes" id="UP000053237"/>
    </source>
</evidence>
<accession>A0A024GUR4</accession>
<dbReference type="Proteomes" id="UP000053237">
    <property type="component" value="Unassembled WGS sequence"/>
</dbReference>
<feature type="region of interest" description="Disordered" evidence="1">
    <location>
        <begin position="137"/>
        <end position="175"/>
    </location>
</feature>
<feature type="compositionally biased region" description="Basic and acidic residues" evidence="1">
    <location>
        <begin position="147"/>
        <end position="158"/>
    </location>
</feature>
<dbReference type="AlphaFoldDB" id="A0A024GUR4"/>
<dbReference type="EMBL" id="CAIX01001058">
    <property type="protein sequence ID" value="CCI50729.1"/>
    <property type="molecule type" value="Genomic_DNA"/>
</dbReference>
<keyword evidence="3" id="KW-1185">Reference proteome</keyword>
<evidence type="ECO:0000313" key="2">
    <source>
        <dbReference type="EMBL" id="CCI50729.1"/>
    </source>
</evidence>
<name>A0A024GUR4_9STRA</name>